<comment type="subcellular location">
    <subcellularLocation>
        <location evidence="1">Cell projection</location>
        <location evidence="1">Cilium</location>
    </subcellularLocation>
    <subcellularLocation>
        <location evidence="2">Cytoplasm</location>
    </subcellularLocation>
</comment>
<dbReference type="InterPro" id="IPR033305">
    <property type="entry name" value="Hydin-like"/>
</dbReference>
<dbReference type="PANTHER" id="PTHR23053">
    <property type="entry name" value="DLEC1 DELETED IN LUNG AND ESOPHAGEAL CANCER 1"/>
    <property type="match status" value="1"/>
</dbReference>
<accession>A0A7K7ZP35</accession>
<evidence type="ECO:0000256" key="1">
    <source>
        <dbReference type="ARBA" id="ARBA00004138"/>
    </source>
</evidence>
<evidence type="ECO:0000256" key="4">
    <source>
        <dbReference type="ARBA" id="ARBA00023069"/>
    </source>
</evidence>
<dbReference type="Proteomes" id="UP000538725">
    <property type="component" value="Unassembled WGS sequence"/>
</dbReference>
<keyword evidence="5" id="KW-0966">Cell projection</keyword>
<evidence type="ECO:0000259" key="6">
    <source>
        <dbReference type="Pfam" id="PF22544"/>
    </source>
</evidence>
<dbReference type="Gene3D" id="2.60.40.10">
    <property type="entry name" value="Immunoglobulins"/>
    <property type="match status" value="3"/>
</dbReference>
<organism evidence="7 8">
    <name type="scientific">Melanocharis versteri</name>
    <name type="common">Fan-tailed berrypecker</name>
    <dbReference type="NCBI Taxonomy" id="254552"/>
    <lineage>
        <taxon>Eukaryota</taxon>
        <taxon>Metazoa</taxon>
        <taxon>Chordata</taxon>
        <taxon>Craniata</taxon>
        <taxon>Vertebrata</taxon>
        <taxon>Euteleostomi</taxon>
        <taxon>Archelosauria</taxon>
        <taxon>Archosauria</taxon>
        <taxon>Dinosauria</taxon>
        <taxon>Saurischia</taxon>
        <taxon>Theropoda</taxon>
        <taxon>Coelurosauria</taxon>
        <taxon>Aves</taxon>
        <taxon>Neognathae</taxon>
        <taxon>Neoaves</taxon>
        <taxon>Telluraves</taxon>
        <taxon>Australaves</taxon>
        <taxon>Passeriformes</taxon>
        <taxon>Passeroidea</taxon>
        <taxon>Melanocharitidae</taxon>
        <taxon>Melanocharis</taxon>
    </lineage>
</organism>
<feature type="non-terminal residue" evidence="7">
    <location>
        <position position="371"/>
    </location>
</feature>
<protein>
    <submittedName>
        <fullName evidence="7">HYDIN protein</fullName>
    </submittedName>
</protein>
<keyword evidence="8" id="KW-1185">Reference proteome</keyword>
<comment type="caution">
    <text evidence="7">The sequence shown here is derived from an EMBL/GenBank/DDBJ whole genome shotgun (WGS) entry which is preliminary data.</text>
</comment>
<evidence type="ECO:0000313" key="7">
    <source>
        <dbReference type="EMBL" id="NXA90948.1"/>
    </source>
</evidence>
<dbReference type="InterPro" id="IPR013783">
    <property type="entry name" value="Ig-like_fold"/>
</dbReference>
<evidence type="ECO:0000256" key="5">
    <source>
        <dbReference type="ARBA" id="ARBA00023273"/>
    </source>
</evidence>
<name>A0A7K7ZP35_9PASE</name>
<dbReference type="AlphaFoldDB" id="A0A7K7ZP35"/>
<feature type="domain" description="HYDIN/VesB/CFA65-like Ig-like" evidence="6">
    <location>
        <begin position="27"/>
        <end position="118"/>
    </location>
</feature>
<keyword evidence="3" id="KW-0963">Cytoplasm</keyword>
<dbReference type="PANTHER" id="PTHR23053:SF0">
    <property type="entry name" value="HYDROCEPHALUS-INDUCING PROTEIN HOMOLOG"/>
    <property type="match status" value="1"/>
</dbReference>
<dbReference type="GO" id="GO:0003341">
    <property type="term" value="P:cilium movement"/>
    <property type="evidence" value="ECO:0007669"/>
    <property type="project" value="TreeGrafter"/>
</dbReference>
<sequence>QDYSHELVCLTGRERIVVPIRAIRPKAVLEFPDQLYFSDCPVKYSTQKTLLVRNTGKLEAHYKTSTESPFSVIPATGTVGAGATMEVTVEFHPLETGDHSGSLILTYNSDQSVQTKLHGEAIDLNIGLSANTVDVAKTFITISNHTTMFIENRSNITARFQWKAFPTQEDEDEEKRRQCYMLQPPTEVWLETFMEERRIEKEKGSCEDRTALLSKKVQEEMAKVQEDPLLFSDDIFFIEPMEGEIGPNCSAEIKVTFKPVEALEYQNVAYCNISGRETRLPLRLRGEGQGPLVELSYYTLNLANIFVDTPHVYEVELINKGAIDAPFTYIPSNANVGYCFKFAPEEGIIAPGESQTIQISFNATVLGKFDE</sequence>
<dbReference type="NCBIfam" id="NF012200">
    <property type="entry name" value="choice_anch_D"/>
    <property type="match status" value="1"/>
</dbReference>
<keyword evidence="4" id="KW-0969">Cilium</keyword>
<dbReference type="InterPro" id="IPR053879">
    <property type="entry name" value="HYDIN_VesB_CFA65-like_Ig"/>
</dbReference>
<feature type="non-terminal residue" evidence="7">
    <location>
        <position position="1"/>
    </location>
</feature>
<dbReference type="GO" id="GO:1904158">
    <property type="term" value="P:axonemal central apparatus assembly"/>
    <property type="evidence" value="ECO:0007669"/>
    <property type="project" value="TreeGrafter"/>
</dbReference>
<dbReference type="Pfam" id="PF22544">
    <property type="entry name" value="HYDIN_VesB_CFA65-like_Ig"/>
    <property type="match status" value="2"/>
</dbReference>
<gene>
    <name evidence="7" type="primary">Hydin_0</name>
    <name evidence="7" type="ORF">MELVER_R05544</name>
</gene>
<evidence type="ECO:0000313" key="8">
    <source>
        <dbReference type="Proteomes" id="UP000538725"/>
    </source>
</evidence>
<evidence type="ECO:0000256" key="3">
    <source>
        <dbReference type="ARBA" id="ARBA00022490"/>
    </source>
</evidence>
<proteinExistence type="predicted"/>
<dbReference type="GO" id="GO:0005930">
    <property type="term" value="C:axoneme"/>
    <property type="evidence" value="ECO:0007669"/>
    <property type="project" value="TreeGrafter"/>
</dbReference>
<reference evidence="7 8" key="1">
    <citation type="submission" date="2019-09" db="EMBL/GenBank/DDBJ databases">
        <title>Bird 10,000 Genomes (B10K) Project - Family phase.</title>
        <authorList>
            <person name="Zhang G."/>
        </authorList>
    </citation>
    <scope>NUCLEOTIDE SEQUENCE [LARGE SCALE GENOMIC DNA]</scope>
    <source>
        <strain evidence="7">B10K-DU-029-37</strain>
        <tissue evidence="7">Liver</tissue>
    </source>
</reference>
<evidence type="ECO:0000256" key="2">
    <source>
        <dbReference type="ARBA" id="ARBA00004496"/>
    </source>
</evidence>
<dbReference type="EMBL" id="VZTG01004864">
    <property type="protein sequence ID" value="NXA90948.1"/>
    <property type="molecule type" value="Genomic_DNA"/>
</dbReference>
<feature type="domain" description="HYDIN/VesB/CFA65-like Ig-like" evidence="6">
    <location>
        <begin position="291"/>
        <end position="371"/>
    </location>
</feature>